<dbReference type="SUPFAM" id="SSF53098">
    <property type="entry name" value="Ribonuclease H-like"/>
    <property type="match status" value="1"/>
</dbReference>
<feature type="domain" description="Integrase catalytic" evidence="1">
    <location>
        <begin position="1"/>
        <end position="145"/>
    </location>
</feature>
<evidence type="ECO:0000313" key="2">
    <source>
        <dbReference type="EMBL" id="TCO68760.1"/>
    </source>
</evidence>
<dbReference type="PROSITE" id="PS50994">
    <property type="entry name" value="INTEGRASE"/>
    <property type="match status" value="1"/>
</dbReference>
<dbReference type="InterPro" id="IPR050900">
    <property type="entry name" value="Transposase_IS3/IS150/IS904"/>
</dbReference>
<dbReference type="GO" id="GO:0015074">
    <property type="term" value="P:DNA integration"/>
    <property type="evidence" value="ECO:0007669"/>
    <property type="project" value="InterPro"/>
</dbReference>
<dbReference type="InterPro" id="IPR001584">
    <property type="entry name" value="Integrase_cat-core"/>
</dbReference>
<proteinExistence type="predicted"/>
<evidence type="ECO:0000313" key="3">
    <source>
        <dbReference type="Proteomes" id="UP000294919"/>
    </source>
</evidence>
<accession>A0A4V2S9Q3</accession>
<dbReference type="EMBL" id="SLWV01000040">
    <property type="protein sequence ID" value="TCO68760.1"/>
    <property type="molecule type" value="Genomic_DNA"/>
</dbReference>
<comment type="caution">
    <text evidence="2">The sequence shown here is derived from an EMBL/GenBank/DDBJ whole genome shotgun (WGS) entry which is preliminary data.</text>
</comment>
<dbReference type="Pfam" id="PF13683">
    <property type="entry name" value="rve_3"/>
    <property type="match status" value="1"/>
</dbReference>
<dbReference type="InterPro" id="IPR036397">
    <property type="entry name" value="RNaseH_sf"/>
</dbReference>
<dbReference type="Proteomes" id="UP000294919">
    <property type="component" value="Unassembled WGS sequence"/>
</dbReference>
<dbReference type="PANTHER" id="PTHR46889">
    <property type="entry name" value="TRANSPOSASE INSF FOR INSERTION SEQUENCE IS3B-RELATED"/>
    <property type="match status" value="1"/>
</dbReference>
<name>A0A4V2S9Q3_9FIRM</name>
<protein>
    <submittedName>
        <fullName evidence="2">Integrase-like protein</fullName>
    </submittedName>
</protein>
<dbReference type="Gene3D" id="3.30.420.10">
    <property type="entry name" value="Ribonuclease H-like superfamily/Ribonuclease H"/>
    <property type="match status" value="1"/>
</dbReference>
<dbReference type="GO" id="GO:0003676">
    <property type="term" value="F:nucleic acid binding"/>
    <property type="evidence" value="ECO:0007669"/>
    <property type="project" value="InterPro"/>
</dbReference>
<dbReference type="InterPro" id="IPR012337">
    <property type="entry name" value="RNaseH-like_sf"/>
</dbReference>
<reference evidence="2 3" key="1">
    <citation type="submission" date="2019-03" db="EMBL/GenBank/DDBJ databases">
        <title>Genomic Encyclopedia of Type Strains, Phase IV (KMG-IV): sequencing the most valuable type-strain genomes for metagenomic binning, comparative biology and taxonomic classification.</title>
        <authorList>
            <person name="Goeker M."/>
        </authorList>
    </citation>
    <scope>NUCLEOTIDE SEQUENCE [LARGE SCALE GENOMIC DNA]</scope>
    <source>
        <strain evidence="2 3">DSM 102940</strain>
    </source>
</reference>
<sequence>MYYKLYMIVDIFSRKIVGYEVWEEENAIHSETLVRKTLLAENITGRPIVLHSDNGGPMKAATFLATLERLGVQSSFSRPRVSNDNPYSESLFKTLKYIPTYPENGFVSLEYARQWVKEFVHWYNNIHYHSGINYMTPNNRHNGNGKTIMDKRKKVYEKAKKQHPERWANDIRNWELPETVALNPVREKEHIDAKISG</sequence>
<dbReference type="AlphaFoldDB" id="A0A4V2S9Q3"/>
<dbReference type="PANTHER" id="PTHR46889:SF4">
    <property type="entry name" value="TRANSPOSASE INSO FOR INSERTION SEQUENCE ELEMENT IS911B-RELATED"/>
    <property type="match status" value="1"/>
</dbReference>
<evidence type="ECO:0000259" key="1">
    <source>
        <dbReference type="PROSITE" id="PS50994"/>
    </source>
</evidence>
<keyword evidence="3" id="KW-1185">Reference proteome</keyword>
<dbReference type="RefSeq" id="WP_165916448.1">
    <property type="nucleotide sequence ID" value="NZ_SLWV01000040.1"/>
</dbReference>
<gene>
    <name evidence="2" type="ORF">EV214_1404</name>
</gene>
<organism evidence="2 3">
    <name type="scientific">Marinisporobacter balticus</name>
    <dbReference type="NCBI Taxonomy" id="2018667"/>
    <lineage>
        <taxon>Bacteria</taxon>
        <taxon>Bacillati</taxon>
        <taxon>Bacillota</taxon>
        <taxon>Clostridia</taxon>
        <taxon>Peptostreptococcales</taxon>
        <taxon>Thermotaleaceae</taxon>
        <taxon>Marinisporobacter</taxon>
    </lineage>
</organism>